<evidence type="ECO:0000256" key="6">
    <source>
        <dbReference type="ARBA" id="ARBA00023004"/>
    </source>
</evidence>
<evidence type="ECO:0000256" key="1">
    <source>
        <dbReference type="ARBA" id="ARBA00001974"/>
    </source>
</evidence>
<evidence type="ECO:0000259" key="9">
    <source>
        <dbReference type="PROSITE" id="PS51384"/>
    </source>
</evidence>
<keyword evidence="2" id="KW-0285">Flavoprotein</keyword>
<comment type="cofactor">
    <cofactor evidence="1">
        <name>FAD</name>
        <dbReference type="ChEBI" id="CHEBI:57692"/>
    </cofactor>
</comment>
<sequence>MDLVLTAKEAVARDVVRLTLARPDGGALPAWQPGAHIDLVLPDGTTRQYSLCGDRQETDTYRVAVLREPAGRGGSAYVHDRLAPGDPVRVRGPRDNFVFAPSPRYLFLAGGIGVTPLIPMLAEAERQGAEWELVYGGRSLDAMAFHAELRAAHGERVRLVPQDTHGLPDLDALLGSPRPDTLVYSCGPEGMLRAVEERCAAWPPGALRTERFAPKEVQDAGEEREFEVELARSGRTVTVPPGTSVLDAVEQAGVQVLSSCREGTCGTCETTVLAGTVQHRDSLLTPAEQAAHDTMMICVSRAACPRLVLDL</sequence>
<keyword evidence="4" id="KW-0479">Metal-binding</keyword>
<dbReference type="PROSITE" id="PS51384">
    <property type="entry name" value="FAD_FR"/>
    <property type="match status" value="1"/>
</dbReference>
<dbReference type="InterPro" id="IPR036010">
    <property type="entry name" value="2Fe-2S_ferredoxin-like_sf"/>
</dbReference>
<dbReference type="CDD" id="cd00207">
    <property type="entry name" value="fer2"/>
    <property type="match status" value="1"/>
</dbReference>
<evidence type="ECO:0000259" key="8">
    <source>
        <dbReference type="PROSITE" id="PS51085"/>
    </source>
</evidence>
<dbReference type="PROSITE" id="PS51085">
    <property type="entry name" value="2FE2S_FER_2"/>
    <property type="match status" value="1"/>
</dbReference>
<reference evidence="10 11" key="1">
    <citation type="submission" date="2020-08" db="EMBL/GenBank/DDBJ databases">
        <title>Whole-Genome Sequence of French Clinical Streptomyces mexicanus Strain Q0842.</title>
        <authorList>
            <person name="Boxberger M."/>
            <person name="La Scola B."/>
        </authorList>
    </citation>
    <scope>NUCLEOTIDE SEQUENCE [LARGE SCALE GENOMIC DNA]</scope>
    <source>
        <strain evidence="10 11">Marseille-Q0842</strain>
    </source>
</reference>
<dbReference type="Pfam" id="PF00175">
    <property type="entry name" value="NAD_binding_1"/>
    <property type="match status" value="1"/>
</dbReference>
<dbReference type="InterPro" id="IPR039261">
    <property type="entry name" value="FNR_nucleotide-bd"/>
</dbReference>
<evidence type="ECO:0000256" key="7">
    <source>
        <dbReference type="ARBA" id="ARBA00023014"/>
    </source>
</evidence>
<dbReference type="PRINTS" id="PR00409">
    <property type="entry name" value="PHDIOXRDTASE"/>
</dbReference>
<dbReference type="SUPFAM" id="SSF63380">
    <property type="entry name" value="Riboflavin synthase domain-like"/>
    <property type="match status" value="1"/>
</dbReference>
<dbReference type="InterPro" id="IPR008333">
    <property type="entry name" value="Cbr1-like_FAD-bd_dom"/>
</dbReference>
<dbReference type="InterPro" id="IPR017927">
    <property type="entry name" value="FAD-bd_FR_type"/>
</dbReference>
<dbReference type="Gene3D" id="3.10.20.30">
    <property type="match status" value="1"/>
</dbReference>
<keyword evidence="3" id="KW-0001">2Fe-2S</keyword>
<dbReference type="InterPro" id="IPR001041">
    <property type="entry name" value="2Fe-2S_ferredoxin-type"/>
</dbReference>
<evidence type="ECO:0000313" key="10">
    <source>
        <dbReference type="EMBL" id="MBC2865509.1"/>
    </source>
</evidence>
<name>A0A7X1LQD7_9ACTN</name>
<dbReference type="InterPro" id="IPR012675">
    <property type="entry name" value="Beta-grasp_dom_sf"/>
</dbReference>
<dbReference type="GO" id="GO:0016491">
    <property type="term" value="F:oxidoreductase activity"/>
    <property type="evidence" value="ECO:0007669"/>
    <property type="project" value="UniProtKB-KW"/>
</dbReference>
<evidence type="ECO:0000256" key="4">
    <source>
        <dbReference type="ARBA" id="ARBA00022723"/>
    </source>
</evidence>
<dbReference type="Gene3D" id="2.40.30.10">
    <property type="entry name" value="Translation factors"/>
    <property type="match status" value="1"/>
</dbReference>
<feature type="domain" description="2Fe-2S ferredoxin-type" evidence="8">
    <location>
        <begin position="226"/>
        <end position="311"/>
    </location>
</feature>
<dbReference type="InterPro" id="IPR050415">
    <property type="entry name" value="MRET"/>
</dbReference>
<dbReference type="GO" id="GO:0051537">
    <property type="term" value="F:2 iron, 2 sulfur cluster binding"/>
    <property type="evidence" value="ECO:0007669"/>
    <property type="project" value="UniProtKB-KW"/>
</dbReference>
<dbReference type="InterPro" id="IPR017938">
    <property type="entry name" value="Riboflavin_synthase-like_b-brl"/>
</dbReference>
<dbReference type="SUPFAM" id="SSF54292">
    <property type="entry name" value="2Fe-2S ferredoxin-like"/>
    <property type="match status" value="1"/>
</dbReference>
<dbReference type="Pfam" id="PF00111">
    <property type="entry name" value="Fer2"/>
    <property type="match status" value="1"/>
</dbReference>
<dbReference type="Proteomes" id="UP000517694">
    <property type="component" value="Unassembled WGS sequence"/>
</dbReference>
<organism evidence="10 11">
    <name type="scientific">Streptomyces mexicanus</name>
    <dbReference type="NCBI Taxonomy" id="178566"/>
    <lineage>
        <taxon>Bacteria</taxon>
        <taxon>Bacillati</taxon>
        <taxon>Actinomycetota</taxon>
        <taxon>Actinomycetes</taxon>
        <taxon>Kitasatosporales</taxon>
        <taxon>Streptomycetaceae</taxon>
        <taxon>Streptomyces</taxon>
    </lineage>
</organism>
<keyword evidence="6" id="KW-0408">Iron</keyword>
<dbReference type="GO" id="GO:0046872">
    <property type="term" value="F:metal ion binding"/>
    <property type="evidence" value="ECO:0007669"/>
    <property type="project" value="UniProtKB-KW"/>
</dbReference>
<keyword evidence="7" id="KW-0411">Iron-sulfur</keyword>
<comment type="caution">
    <text evidence="10">The sequence shown here is derived from an EMBL/GenBank/DDBJ whole genome shotgun (WGS) entry which is preliminary data.</text>
</comment>
<evidence type="ECO:0000256" key="2">
    <source>
        <dbReference type="ARBA" id="ARBA00022630"/>
    </source>
</evidence>
<feature type="domain" description="FAD-binding FR-type" evidence="9">
    <location>
        <begin position="1"/>
        <end position="100"/>
    </location>
</feature>
<evidence type="ECO:0000256" key="5">
    <source>
        <dbReference type="ARBA" id="ARBA00023002"/>
    </source>
</evidence>
<dbReference type="CDD" id="cd06185">
    <property type="entry name" value="PDR_like"/>
    <property type="match status" value="1"/>
</dbReference>
<dbReference type="SUPFAM" id="SSF52343">
    <property type="entry name" value="Ferredoxin reductase-like, C-terminal NADP-linked domain"/>
    <property type="match status" value="1"/>
</dbReference>
<gene>
    <name evidence="10" type="ORF">H1R13_10995</name>
</gene>
<dbReference type="InterPro" id="IPR006058">
    <property type="entry name" value="2Fe2S_fd_BS"/>
</dbReference>
<evidence type="ECO:0000313" key="11">
    <source>
        <dbReference type="Proteomes" id="UP000517694"/>
    </source>
</evidence>
<dbReference type="PROSITE" id="PS00197">
    <property type="entry name" value="2FE2S_FER_1"/>
    <property type="match status" value="1"/>
</dbReference>
<accession>A0A7X1LQD7</accession>
<dbReference type="InterPro" id="IPR001433">
    <property type="entry name" value="OxRdtase_FAD/NAD-bd"/>
</dbReference>
<keyword evidence="5" id="KW-0560">Oxidoreductase</keyword>
<keyword evidence="11" id="KW-1185">Reference proteome</keyword>
<dbReference type="PANTHER" id="PTHR47354">
    <property type="entry name" value="NADH OXIDOREDUCTASE HCR"/>
    <property type="match status" value="1"/>
</dbReference>
<dbReference type="Pfam" id="PF00970">
    <property type="entry name" value="FAD_binding_6"/>
    <property type="match status" value="1"/>
</dbReference>
<evidence type="ECO:0000256" key="3">
    <source>
        <dbReference type="ARBA" id="ARBA00022714"/>
    </source>
</evidence>
<dbReference type="Gene3D" id="3.40.50.80">
    <property type="entry name" value="Nucleotide-binding domain of ferredoxin-NADP reductase (FNR) module"/>
    <property type="match status" value="1"/>
</dbReference>
<protein>
    <submittedName>
        <fullName evidence="10">Oxidoreductase</fullName>
    </submittedName>
</protein>
<dbReference type="AlphaFoldDB" id="A0A7X1LQD7"/>
<dbReference type="EMBL" id="JACMHY010000003">
    <property type="protein sequence ID" value="MBC2865509.1"/>
    <property type="molecule type" value="Genomic_DNA"/>
</dbReference>
<proteinExistence type="predicted"/>
<dbReference type="PANTHER" id="PTHR47354:SF1">
    <property type="entry name" value="CARNITINE MONOOXYGENASE REDUCTASE SUBUNIT"/>
    <property type="match status" value="1"/>
</dbReference>